<dbReference type="SUPFAM" id="SSF161098">
    <property type="entry name" value="MetI-like"/>
    <property type="match status" value="1"/>
</dbReference>
<feature type="transmembrane region" description="Helical" evidence="9">
    <location>
        <begin position="266"/>
        <end position="289"/>
    </location>
</feature>
<accession>A0A1M5NPF3</accession>
<dbReference type="InterPro" id="IPR050901">
    <property type="entry name" value="BP-dep_ABC_trans_perm"/>
</dbReference>
<dbReference type="AlphaFoldDB" id="A0A1M5NPF3"/>
<dbReference type="InterPro" id="IPR000515">
    <property type="entry name" value="MetI-like"/>
</dbReference>
<feature type="transmembrane region" description="Helical" evidence="9">
    <location>
        <begin position="150"/>
        <end position="176"/>
    </location>
</feature>
<evidence type="ECO:0000256" key="4">
    <source>
        <dbReference type="ARBA" id="ARBA00022475"/>
    </source>
</evidence>
<evidence type="ECO:0000313" key="12">
    <source>
        <dbReference type="Proteomes" id="UP000184357"/>
    </source>
</evidence>
<dbReference type="Proteomes" id="UP000184357">
    <property type="component" value="Unassembled WGS sequence"/>
</dbReference>
<keyword evidence="7 9" id="KW-1133">Transmembrane helix</keyword>
<keyword evidence="8 9" id="KW-0472">Membrane</keyword>
<evidence type="ECO:0000256" key="7">
    <source>
        <dbReference type="ARBA" id="ARBA00022989"/>
    </source>
</evidence>
<gene>
    <name evidence="11" type="ORF">SAMN05443636_1301</name>
</gene>
<keyword evidence="4" id="KW-1003">Cell membrane</keyword>
<protein>
    <submittedName>
        <fullName evidence="11">Carbohydrate ABC transporter membrane protein 2, CUT1 family</fullName>
    </submittedName>
</protein>
<dbReference type="GO" id="GO:0005886">
    <property type="term" value="C:plasma membrane"/>
    <property type="evidence" value="ECO:0007669"/>
    <property type="project" value="UniProtKB-SubCell"/>
</dbReference>
<keyword evidence="5" id="KW-0762">Sugar transport</keyword>
<dbReference type="PROSITE" id="PS50928">
    <property type="entry name" value="ABC_TM1"/>
    <property type="match status" value="1"/>
</dbReference>
<proteinExistence type="inferred from homology"/>
<keyword evidence="6 9" id="KW-0812">Transmembrane</keyword>
<feature type="transmembrane region" description="Helical" evidence="9">
    <location>
        <begin position="46"/>
        <end position="71"/>
    </location>
</feature>
<dbReference type="STRING" id="43928.SAMN05443636_1301"/>
<feature type="transmembrane region" description="Helical" evidence="9">
    <location>
        <begin position="323"/>
        <end position="344"/>
    </location>
</feature>
<evidence type="ECO:0000256" key="6">
    <source>
        <dbReference type="ARBA" id="ARBA00022692"/>
    </source>
</evidence>
<dbReference type="GO" id="GO:0055085">
    <property type="term" value="P:transmembrane transport"/>
    <property type="evidence" value="ECO:0007669"/>
    <property type="project" value="InterPro"/>
</dbReference>
<dbReference type="Gene3D" id="1.10.3720.10">
    <property type="entry name" value="MetI-like"/>
    <property type="match status" value="1"/>
</dbReference>
<comment type="similarity">
    <text evidence="2">Belongs to the binding-protein-dependent transport system permease family. MalFG subfamily.</text>
</comment>
<evidence type="ECO:0000256" key="8">
    <source>
        <dbReference type="ARBA" id="ARBA00023136"/>
    </source>
</evidence>
<dbReference type="CDD" id="cd06261">
    <property type="entry name" value="TM_PBP2"/>
    <property type="match status" value="1"/>
</dbReference>
<keyword evidence="12" id="KW-1185">Reference proteome</keyword>
<dbReference type="Pfam" id="PF00528">
    <property type="entry name" value="BPD_transp_1"/>
    <property type="match status" value="1"/>
</dbReference>
<feature type="domain" description="ABC transmembrane type-1" evidence="10">
    <location>
        <begin position="151"/>
        <end position="344"/>
    </location>
</feature>
<feature type="transmembrane region" description="Helical" evidence="9">
    <location>
        <begin position="295"/>
        <end position="316"/>
    </location>
</feature>
<dbReference type="InterPro" id="IPR035906">
    <property type="entry name" value="MetI-like_sf"/>
</dbReference>
<name>A0A1M5NPF3_9EURY</name>
<reference evidence="11 12" key="1">
    <citation type="submission" date="2016-11" db="EMBL/GenBank/DDBJ databases">
        <authorList>
            <person name="Jaros S."/>
            <person name="Januszkiewicz K."/>
            <person name="Wedrychowicz H."/>
        </authorList>
    </citation>
    <scope>NUCLEOTIDE SEQUENCE [LARGE SCALE GENOMIC DNA]</scope>
    <source>
        <strain evidence="11 12">DSM 9297</strain>
    </source>
</reference>
<evidence type="ECO:0000256" key="5">
    <source>
        <dbReference type="ARBA" id="ARBA00022597"/>
    </source>
</evidence>
<dbReference type="PANTHER" id="PTHR32243">
    <property type="entry name" value="MALTOSE TRANSPORT SYSTEM PERMEASE-RELATED"/>
    <property type="match status" value="1"/>
</dbReference>
<dbReference type="EMBL" id="FQWV01000003">
    <property type="protein sequence ID" value="SHG91357.1"/>
    <property type="molecule type" value="Genomic_DNA"/>
</dbReference>
<dbReference type="PANTHER" id="PTHR32243:SF50">
    <property type="entry name" value="MALTOSE_MALTODEXTRIN TRANSPORT SYSTEM PERMEASE PROTEIN MALG"/>
    <property type="match status" value="1"/>
</dbReference>
<feature type="transmembrane region" description="Helical" evidence="9">
    <location>
        <begin position="225"/>
        <end position="245"/>
    </location>
</feature>
<evidence type="ECO:0000313" key="11">
    <source>
        <dbReference type="EMBL" id="SHG91357.1"/>
    </source>
</evidence>
<sequence length="359" mass="39003">MSVFARIASKLAEDAWTLATTPVEAAREARYTVAAYRRGDISATQLLRTAVATTFAVLVVAVMLFPIYWIAMSAISASGGSIYAADGFRFVPKRTSIKPFVWVLGDLMIQPDTTIAVPFTDLSVVFDHPRIVFLDASDYGVESPSEFKRYFVNSVVVATVTVALGLSVIVPAAYALSRREFIMRRKILFGYVLFTQVGGGLGIAALIALYAIFVQAGLLNNKIALAAYYAATAVPFNTWLLKTYMDGIPVSYEEAALVDGAPPWRVVVEVILPLSAAGLATVTIFTFLAGWMEFVVAQLLLSSGNYTLPVGLFSLVEEYSIPWARFSAFALTFASPVMLVYLFAQRYIEGGLSFSGMEG</sequence>
<keyword evidence="3 9" id="KW-0813">Transport</keyword>
<evidence type="ECO:0000256" key="9">
    <source>
        <dbReference type="RuleBase" id="RU363032"/>
    </source>
</evidence>
<organism evidence="11 12">
    <name type="scientific">Halobaculum gomorrense</name>
    <dbReference type="NCBI Taxonomy" id="43928"/>
    <lineage>
        <taxon>Archaea</taxon>
        <taxon>Methanobacteriati</taxon>
        <taxon>Methanobacteriota</taxon>
        <taxon>Stenosarchaea group</taxon>
        <taxon>Halobacteria</taxon>
        <taxon>Halobacteriales</taxon>
        <taxon>Haloferacaceae</taxon>
        <taxon>Halobaculum</taxon>
    </lineage>
</organism>
<evidence type="ECO:0000256" key="3">
    <source>
        <dbReference type="ARBA" id="ARBA00022448"/>
    </source>
</evidence>
<evidence type="ECO:0000259" key="10">
    <source>
        <dbReference type="PROSITE" id="PS50928"/>
    </source>
</evidence>
<evidence type="ECO:0000256" key="2">
    <source>
        <dbReference type="ARBA" id="ARBA00009047"/>
    </source>
</evidence>
<feature type="transmembrane region" description="Helical" evidence="9">
    <location>
        <begin position="188"/>
        <end position="213"/>
    </location>
</feature>
<dbReference type="RefSeq" id="WP_073307732.1">
    <property type="nucleotide sequence ID" value="NZ_FQWV01000003.1"/>
</dbReference>
<comment type="subcellular location">
    <subcellularLocation>
        <location evidence="1 9">Cell membrane</location>
        <topology evidence="1 9">Multi-pass membrane protein</topology>
    </subcellularLocation>
</comment>
<evidence type="ECO:0000256" key="1">
    <source>
        <dbReference type="ARBA" id="ARBA00004651"/>
    </source>
</evidence>
<dbReference type="OrthoDB" id="11163at2157"/>